<proteinExistence type="predicted"/>
<sequence length="95" mass="10610">MVENRKSTGHGVEAFHLPKLSFEPRDVEAGQMVLRGVSSLKGWESEKIANGMMRRTGLWIFEEGLKVLEANKASEKVQAICFERDGTDEIVDQGC</sequence>
<dbReference type="KEGG" id="rarg:115749655"/>
<dbReference type="RefSeq" id="XP_030542422.2">
    <property type="nucleotide sequence ID" value="XM_030686562.2"/>
</dbReference>
<keyword evidence="1" id="KW-1185">Reference proteome</keyword>
<evidence type="ECO:0000313" key="2">
    <source>
        <dbReference type="RefSeq" id="XP_030542422.2"/>
    </source>
</evidence>
<reference evidence="2" key="1">
    <citation type="submission" date="2025-08" db="UniProtKB">
        <authorList>
            <consortium name="RefSeq"/>
        </authorList>
    </citation>
    <scope>IDENTIFICATION</scope>
    <source>
        <tissue evidence="2">Leaf</tissue>
    </source>
</reference>
<organism evidence="1 2">
    <name type="scientific">Rhodamnia argentea</name>
    <dbReference type="NCBI Taxonomy" id="178133"/>
    <lineage>
        <taxon>Eukaryota</taxon>
        <taxon>Viridiplantae</taxon>
        <taxon>Streptophyta</taxon>
        <taxon>Embryophyta</taxon>
        <taxon>Tracheophyta</taxon>
        <taxon>Spermatophyta</taxon>
        <taxon>Magnoliopsida</taxon>
        <taxon>eudicotyledons</taxon>
        <taxon>Gunneridae</taxon>
        <taxon>Pentapetalae</taxon>
        <taxon>rosids</taxon>
        <taxon>malvids</taxon>
        <taxon>Myrtales</taxon>
        <taxon>Myrtaceae</taxon>
        <taxon>Myrtoideae</taxon>
        <taxon>Myrteae</taxon>
        <taxon>Australasian group</taxon>
        <taxon>Rhodamnia</taxon>
    </lineage>
</organism>
<dbReference type="GO" id="GO:0061809">
    <property type="term" value="F:NAD+ nucleosidase activity, cyclic ADP-ribose generating"/>
    <property type="evidence" value="ECO:0007669"/>
    <property type="project" value="UniProtKB-EC"/>
</dbReference>
<dbReference type="Proteomes" id="UP000827889">
    <property type="component" value="Chromosome 4"/>
</dbReference>
<name>A0A8B8Q7Z5_9MYRT</name>
<dbReference type="AlphaFoldDB" id="A0A8B8Q7Z5"/>
<accession>A0A8B8Q7Z5</accession>
<dbReference type="GeneID" id="115749655"/>
<evidence type="ECO:0000313" key="1">
    <source>
        <dbReference type="Proteomes" id="UP000827889"/>
    </source>
</evidence>
<dbReference type="GO" id="GO:0007165">
    <property type="term" value="P:signal transduction"/>
    <property type="evidence" value="ECO:0007669"/>
    <property type="project" value="InterPro"/>
</dbReference>
<protein>
    <submittedName>
        <fullName evidence="2">Uncharacterized protein LOC115749655 isoform X6</fullName>
    </submittedName>
</protein>
<gene>
    <name evidence="2" type="primary">LOC115749655</name>
</gene>